<dbReference type="InterPro" id="IPR011059">
    <property type="entry name" value="Metal-dep_hydrolase_composite"/>
</dbReference>
<feature type="domain" description="Amidohydrolase-related" evidence="2">
    <location>
        <begin position="304"/>
        <end position="645"/>
    </location>
</feature>
<dbReference type="PANTHER" id="PTHR43135:SF3">
    <property type="entry name" value="ALPHA-D-RIBOSE 1-METHYLPHOSPHONATE 5-TRIPHOSPHATE DIPHOSPHATASE"/>
    <property type="match status" value="1"/>
</dbReference>
<dbReference type="PANTHER" id="PTHR43135">
    <property type="entry name" value="ALPHA-D-RIBOSE 1-METHYLPHOSPHONATE 5-TRIPHOSPHATE DIPHOSPHATASE"/>
    <property type="match status" value="1"/>
</dbReference>
<reference evidence="3" key="1">
    <citation type="submission" date="2022-04" db="EMBL/GenBank/DDBJ databases">
        <title>Lysobacter sp. CAU 1642 isolated from sea sand.</title>
        <authorList>
            <person name="Kim W."/>
        </authorList>
    </citation>
    <scope>NUCLEOTIDE SEQUENCE</scope>
    <source>
        <strain evidence="3">CAU 1642</strain>
    </source>
</reference>
<dbReference type="Proteomes" id="UP001431449">
    <property type="component" value="Unassembled WGS sequence"/>
</dbReference>
<dbReference type="RefSeq" id="WP_248211297.1">
    <property type="nucleotide sequence ID" value="NZ_JALNMH010000017.1"/>
</dbReference>
<dbReference type="SUPFAM" id="SSF51338">
    <property type="entry name" value="Composite domain of metallo-dependent hydrolases"/>
    <property type="match status" value="1"/>
</dbReference>
<keyword evidence="4" id="KW-1185">Reference proteome</keyword>
<dbReference type="InterPro" id="IPR006680">
    <property type="entry name" value="Amidohydro-rel"/>
</dbReference>
<dbReference type="EMBL" id="JALNMH010000017">
    <property type="protein sequence ID" value="MCK7595387.1"/>
    <property type="molecule type" value="Genomic_DNA"/>
</dbReference>
<gene>
    <name evidence="3" type="ORF">M0G41_17135</name>
</gene>
<keyword evidence="1" id="KW-0732">Signal</keyword>
<dbReference type="Gene3D" id="2.30.40.10">
    <property type="entry name" value="Urease, subunit C, domain 1"/>
    <property type="match status" value="1"/>
</dbReference>
<evidence type="ECO:0000259" key="2">
    <source>
        <dbReference type="Pfam" id="PF01979"/>
    </source>
</evidence>
<evidence type="ECO:0000313" key="3">
    <source>
        <dbReference type="EMBL" id="MCK7595387.1"/>
    </source>
</evidence>
<evidence type="ECO:0000313" key="4">
    <source>
        <dbReference type="Proteomes" id="UP001431449"/>
    </source>
</evidence>
<dbReference type="SUPFAM" id="SSF51556">
    <property type="entry name" value="Metallo-dependent hydrolases"/>
    <property type="match status" value="1"/>
</dbReference>
<dbReference type="Gene3D" id="1.20.58.520">
    <property type="entry name" value="Amidohydrolase"/>
    <property type="match status" value="1"/>
</dbReference>
<evidence type="ECO:0000256" key="1">
    <source>
        <dbReference type="SAM" id="SignalP"/>
    </source>
</evidence>
<feature type="signal peptide" evidence="1">
    <location>
        <begin position="1"/>
        <end position="18"/>
    </location>
</feature>
<dbReference type="InterPro" id="IPR051781">
    <property type="entry name" value="Metallo-dep_Hydrolase"/>
</dbReference>
<dbReference type="Gene3D" id="3.30.110.90">
    <property type="entry name" value="Amidohydrolase"/>
    <property type="match status" value="1"/>
</dbReference>
<comment type="caution">
    <text evidence="3">The sequence shown here is derived from an EMBL/GenBank/DDBJ whole genome shotgun (WGS) entry which is preliminary data.</text>
</comment>
<name>A0ABT0GLH0_9GAMM</name>
<feature type="chain" id="PRO_5046466868" evidence="1">
    <location>
        <begin position="19"/>
        <end position="673"/>
    </location>
</feature>
<dbReference type="InterPro" id="IPR032466">
    <property type="entry name" value="Metal_Hydrolase"/>
</dbReference>
<organism evidence="3 4">
    <name type="scientific">Pseudomarimonas salicorniae</name>
    <dbReference type="NCBI Taxonomy" id="2933270"/>
    <lineage>
        <taxon>Bacteria</taxon>
        <taxon>Pseudomonadati</taxon>
        <taxon>Pseudomonadota</taxon>
        <taxon>Gammaproteobacteria</taxon>
        <taxon>Lysobacterales</taxon>
        <taxon>Lysobacteraceae</taxon>
        <taxon>Pseudomarimonas</taxon>
    </lineage>
</organism>
<accession>A0ABT0GLH0</accession>
<dbReference type="Pfam" id="PF01979">
    <property type="entry name" value="Amidohydro_1"/>
    <property type="match status" value="1"/>
</dbReference>
<dbReference type="Gene3D" id="3.40.50.10910">
    <property type="entry name" value="Amidohydrolase"/>
    <property type="match status" value="1"/>
</dbReference>
<proteinExistence type="predicted"/>
<protein>
    <submittedName>
        <fullName evidence="3">Amidohydrolase family protein</fullName>
    </submittedName>
</protein>
<sequence>MRLLLLLVVSLCLPDAEASPSNQRYRVITGGNVVGHVLATQRADALGIEYDVKNNGRGPTISESIVLDEQGRPVRWSIMGNTTFGSPVNEDFAAGEGRVRWRDATGSQDQPIGERRLYVAQSASPYALGLYARALLEAPGMALDVLPNGRLALERGETLQLNGEPGPLAATVYSLSGLDLAPSYFLLDADQRLVASISPRSVVVREGYEAEEERLRELAAQLAADRLQAISQRHTHRFDAPLRLRNVRVFDPRSLSVGEPVSVVVHDRRISGVQPADAPASAGELEMDGEGGVLVPGMFEMHAHTGESSALLNVLAGVTSMRDMGNNNEVLDALIRRIESGELIGTRITRSGFIEGRSPFNSNNGRLVASEAEGLDAVRWYAARGFWQVKLYNSLDPSWSPALIREAKRLGLRVAGHVPAFSNADAMIAAGYDELTHINQIMLGWVLEPDEDTRTLLRITALKRFAGMDISSERVQRTIGAIVERKVAVEPTLVIHEAAMLGREGEVPVGRVDYLDHMPIGTQRDARQAWLKFESPEDDAAYRKAYGVIVATLREMHARGVLLVPGTDMGGAFTYHRELELFQQLGMSPAEVLRRATLDMAEYLGQSARLGSIERGKLADFFLVAGDPTQDLKAIKAVRLVVKDGAVFLPDQVYPEFGIRPFASSPALPEKER</sequence>